<feature type="binding site" evidence="4">
    <location>
        <position position="138"/>
    </location>
    <ligand>
        <name>Zn(2+)</name>
        <dbReference type="ChEBI" id="CHEBI:29105"/>
    </ligand>
</feature>
<dbReference type="Pfam" id="PF02146">
    <property type="entry name" value="SIR2"/>
    <property type="match status" value="1"/>
</dbReference>
<proteinExistence type="predicted"/>
<evidence type="ECO:0000256" key="1">
    <source>
        <dbReference type="ARBA" id="ARBA00012928"/>
    </source>
</evidence>
<dbReference type="InterPro" id="IPR029035">
    <property type="entry name" value="DHS-like_NAD/FAD-binding_dom"/>
</dbReference>
<dbReference type="PANTHER" id="PTHR11085">
    <property type="entry name" value="NAD-DEPENDENT PROTEIN DEACYLASE SIRTUIN-5, MITOCHONDRIAL-RELATED"/>
    <property type="match status" value="1"/>
</dbReference>
<evidence type="ECO:0000313" key="6">
    <source>
        <dbReference type="EMBL" id="HHE31988.1"/>
    </source>
</evidence>
<dbReference type="InterPro" id="IPR026590">
    <property type="entry name" value="Ssirtuin_cat_dom"/>
</dbReference>
<feature type="binding site" evidence="4">
    <location>
        <position position="120"/>
    </location>
    <ligand>
        <name>Zn(2+)</name>
        <dbReference type="ChEBI" id="CHEBI:29105"/>
    </ligand>
</feature>
<dbReference type="InterPro" id="IPR026591">
    <property type="entry name" value="Sirtuin_cat_small_dom_sf"/>
</dbReference>
<dbReference type="GO" id="GO:0017136">
    <property type="term" value="F:histone deacetylase activity, NAD-dependent"/>
    <property type="evidence" value="ECO:0007669"/>
    <property type="project" value="TreeGrafter"/>
</dbReference>
<keyword evidence="4" id="KW-0862">Zinc</keyword>
<dbReference type="PANTHER" id="PTHR11085:SF10">
    <property type="entry name" value="NAD-DEPENDENT PROTEIN DEACYLASE SIRTUIN-5, MITOCHONDRIAL-RELATED"/>
    <property type="match status" value="1"/>
</dbReference>
<organism evidence="6">
    <name type="scientific">Chlorobaculum parvum</name>
    <dbReference type="NCBI Taxonomy" id="274539"/>
    <lineage>
        <taxon>Bacteria</taxon>
        <taxon>Pseudomonadati</taxon>
        <taxon>Chlorobiota</taxon>
        <taxon>Chlorobiia</taxon>
        <taxon>Chlorobiales</taxon>
        <taxon>Chlorobiaceae</taxon>
        <taxon>Chlorobaculum</taxon>
    </lineage>
</organism>
<keyword evidence="3" id="KW-0520">NAD</keyword>
<dbReference type="SUPFAM" id="SSF52467">
    <property type="entry name" value="DHS-like NAD/FAD-binding domain"/>
    <property type="match status" value="1"/>
</dbReference>
<dbReference type="AlphaFoldDB" id="A0A7C5DF07"/>
<dbReference type="Gene3D" id="3.40.50.1220">
    <property type="entry name" value="TPP-binding domain"/>
    <property type="match status" value="1"/>
</dbReference>
<feature type="active site" description="Proton acceptor" evidence="4">
    <location>
        <position position="109"/>
    </location>
</feature>
<dbReference type="Proteomes" id="UP000886058">
    <property type="component" value="Unassembled WGS sequence"/>
</dbReference>
<feature type="binding site" evidence="4">
    <location>
        <position position="136"/>
    </location>
    <ligand>
        <name>Zn(2+)</name>
        <dbReference type="ChEBI" id="CHEBI:29105"/>
    </ligand>
</feature>
<evidence type="ECO:0000256" key="3">
    <source>
        <dbReference type="ARBA" id="ARBA00023027"/>
    </source>
</evidence>
<dbReference type="InterPro" id="IPR050134">
    <property type="entry name" value="NAD-dep_sirtuin_deacylases"/>
</dbReference>
<name>A0A7C5DF07_9CHLB</name>
<dbReference type="PROSITE" id="PS50305">
    <property type="entry name" value="SIRTUIN"/>
    <property type="match status" value="1"/>
</dbReference>
<feature type="binding site" evidence="4">
    <location>
        <position position="117"/>
    </location>
    <ligand>
        <name>Zn(2+)</name>
        <dbReference type="ChEBI" id="CHEBI:29105"/>
    </ligand>
</feature>
<evidence type="ECO:0000259" key="5">
    <source>
        <dbReference type="PROSITE" id="PS50305"/>
    </source>
</evidence>
<keyword evidence="4" id="KW-0479">Metal-binding</keyword>
<dbReference type="EMBL" id="DRSQ01000105">
    <property type="protein sequence ID" value="HHE31988.1"/>
    <property type="molecule type" value="Genomic_DNA"/>
</dbReference>
<evidence type="ECO:0000256" key="2">
    <source>
        <dbReference type="ARBA" id="ARBA00022679"/>
    </source>
</evidence>
<feature type="domain" description="Deacetylase sirtuin-type" evidence="5">
    <location>
        <begin position="1"/>
        <end position="230"/>
    </location>
</feature>
<accession>A0A7C5DF07</accession>
<dbReference type="GO" id="GO:0046872">
    <property type="term" value="F:metal ion binding"/>
    <property type="evidence" value="ECO:0007669"/>
    <property type="project" value="UniProtKB-KW"/>
</dbReference>
<protein>
    <recommendedName>
        <fullName evidence="1">protein acetyllysine N-acetyltransferase</fullName>
        <ecNumber evidence="1">2.3.1.286</ecNumber>
    </recommendedName>
</protein>
<sequence length="230" mass="25778">MKKHNPNISQRIVFFTGAGMSAESGVPTYRGKGGVWSQYDYEEYACQEAFDRQPEKVLRFHELRRRAVLDCEPHAGHRVIAGMPEAFVITQNIDGMHRRAGSKKVVELHGSLWRLWCERCKIAKEDYGREYETLRCDCGCWLRPAITWFGDMLDEVVMQQASEIIAACDLFISIGTSGTVWPAAGFPDLARQTGAYCIEINPEPSGSTSYHQAIQSKAGGVLPELFAAKQ</sequence>
<dbReference type="Gene3D" id="3.30.1600.10">
    <property type="entry name" value="SIR2/SIRT2 'Small Domain"/>
    <property type="match status" value="1"/>
</dbReference>
<keyword evidence="2" id="KW-0808">Transferase</keyword>
<evidence type="ECO:0000256" key="4">
    <source>
        <dbReference type="PROSITE-ProRule" id="PRU00236"/>
    </source>
</evidence>
<comment type="caution">
    <text evidence="6">The sequence shown here is derived from an EMBL/GenBank/DDBJ whole genome shotgun (WGS) entry which is preliminary data.</text>
</comment>
<gene>
    <name evidence="6" type="ORF">ENL07_05020</name>
</gene>
<dbReference type="GO" id="GO:0070403">
    <property type="term" value="F:NAD+ binding"/>
    <property type="evidence" value="ECO:0007669"/>
    <property type="project" value="InterPro"/>
</dbReference>
<dbReference type="InterPro" id="IPR003000">
    <property type="entry name" value="Sirtuin"/>
</dbReference>
<reference evidence="6" key="1">
    <citation type="journal article" date="2020" name="mSystems">
        <title>Genome- and Community-Level Interaction Insights into Carbon Utilization and Element Cycling Functions of Hydrothermarchaeota in Hydrothermal Sediment.</title>
        <authorList>
            <person name="Zhou Z."/>
            <person name="Liu Y."/>
            <person name="Xu W."/>
            <person name="Pan J."/>
            <person name="Luo Z.H."/>
            <person name="Li M."/>
        </authorList>
    </citation>
    <scope>NUCLEOTIDE SEQUENCE [LARGE SCALE GENOMIC DNA]</scope>
    <source>
        <strain evidence="6">HyVt-633</strain>
    </source>
</reference>
<dbReference type="EC" id="2.3.1.286" evidence="1"/>